<protein>
    <submittedName>
        <fullName evidence="3">Putative secreted protein (Por secretion system target)</fullName>
    </submittedName>
</protein>
<sequence>MQFTTTSQKKSIAALQAIILMCVFFICYKANALATDSISGIPVKPVLRSTNLCVNTELSIEAISPKVERIDWKYNRQTVHTSFTPALVKTVAGIGEGTAADEFRFPSGITVDRSGNIYIADQFNHRVQQWVPGAVAGKTVAGIGGQGDAANQLNYPMAVAVDAAGNLYVSDAANSRIQMFTPGSYIGVTVAGGNGRGYGANQLNMPFGICLDQHGNLYVADNYNHRVQKWAPGAIEGITVAGGNGKGNAANQLQYPSSIKVDKSGTLFIADAANDRVQAWKPGARTGITVAGGNGRGKGMAQLYFPTDIALNEAGDIFVSDQTNQRIQCWKSGAKTGITVAGGNGQGNDMNQFNYPYGLAVDEDENIYVADQYNHRIQFFQNPDAKISYQFQFKATRPGSYEADIVYRNGVVEKSAVLEVHDLPVITPIHTDENVCTGKQYQLLTDEKDVKWKSSNTAIAEISADGILVGKQNGVVVISYEMQDMFGCINSTSKTITMKETPAVPAIMLAPELIQQSGNTLFKSQQLCAGTSVPLNRMLTTGIWGSSDTNIAKVENGTLKGVSAGNVAISFLVEKNGCTAESRTEFVVLPATNRPVIQGYNKIISGQVQQLNAGTETGIWSSLVEDIATIDQRGFVKGIRPGSSIISFETTDHQGCRVKAEIPVTVQPESPLVQDASYENRQQPAYIRFDQQVTAKAGVKLAFFENASSNTLPVEPIVKNQPGTYRFWVAAIENGIASQRVAFSVTITEAVTTQQLEPVVMGNPAIQFFTIQLKSRKTNMPITIRIADMQGRVIELRQSVQANSTIQFGQNYPSGQYIAEIVQGVERKVVRLIKMGDDNRAVSFTSTIQYIK</sequence>
<feature type="repeat" description="NHL" evidence="2">
    <location>
        <begin position="192"/>
        <end position="233"/>
    </location>
</feature>
<dbReference type="InterPro" id="IPR050952">
    <property type="entry name" value="TRIM-NHL_E3_ligases"/>
</dbReference>
<dbReference type="SUPFAM" id="SSF49373">
    <property type="entry name" value="Invasin/intimin cell-adhesion fragments"/>
    <property type="match status" value="2"/>
</dbReference>
<dbReference type="Pfam" id="PF01436">
    <property type="entry name" value="NHL"/>
    <property type="match status" value="4"/>
</dbReference>
<gene>
    <name evidence="3" type="ORF">BC659_2809</name>
</gene>
<dbReference type="InterPro" id="IPR011042">
    <property type="entry name" value="6-blade_b-propeller_TolB-like"/>
</dbReference>
<dbReference type="SUPFAM" id="SSF101898">
    <property type="entry name" value="NHL repeat"/>
    <property type="match status" value="1"/>
</dbReference>
<comment type="caution">
    <text evidence="3">The sequence shown here is derived from an EMBL/GenBank/DDBJ whole genome shotgun (WGS) entry which is preliminary data.</text>
</comment>
<keyword evidence="1" id="KW-0677">Repeat</keyword>
<dbReference type="InterPro" id="IPR001258">
    <property type="entry name" value="NHL_repeat"/>
</dbReference>
<dbReference type="Gene3D" id="2.60.40.1080">
    <property type="match status" value="2"/>
</dbReference>
<dbReference type="RefSeq" id="WP_133475372.1">
    <property type="nucleotide sequence ID" value="NZ_SNWP01000012.1"/>
</dbReference>
<dbReference type="PROSITE" id="PS51125">
    <property type="entry name" value="NHL"/>
    <property type="match status" value="5"/>
</dbReference>
<dbReference type="InterPro" id="IPR008964">
    <property type="entry name" value="Invasin/intimin_cell_adhesion"/>
</dbReference>
<dbReference type="OrthoDB" id="641420at2"/>
<dbReference type="AlphaFoldDB" id="A0A4R6ITL2"/>
<dbReference type="Gene3D" id="2.40.10.500">
    <property type="match status" value="1"/>
</dbReference>
<evidence type="ECO:0000313" key="3">
    <source>
        <dbReference type="EMBL" id="TDO25884.1"/>
    </source>
</evidence>
<proteinExistence type="predicted"/>
<feature type="repeat" description="NHL" evidence="2">
    <location>
        <begin position="97"/>
        <end position="133"/>
    </location>
</feature>
<reference evidence="3 4" key="1">
    <citation type="submission" date="2019-03" db="EMBL/GenBank/DDBJ databases">
        <title>Genomic Encyclopedia of Archaeal and Bacterial Type Strains, Phase II (KMG-II): from individual species to whole genera.</title>
        <authorList>
            <person name="Goeker M."/>
        </authorList>
    </citation>
    <scope>NUCLEOTIDE SEQUENCE [LARGE SCALE GENOMIC DNA]</scope>
    <source>
        <strain evidence="3 4">DSM 28323</strain>
    </source>
</reference>
<evidence type="ECO:0000313" key="4">
    <source>
        <dbReference type="Proteomes" id="UP000295741"/>
    </source>
</evidence>
<feature type="repeat" description="NHL" evidence="2">
    <location>
        <begin position="296"/>
        <end position="333"/>
    </location>
</feature>
<dbReference type="EMBL" id="SNWP01000012">
    <property type="protein sequence ID" value="TDO25884.1"/>
    <property type="molecule type" value="Genomic_DNA"/>
</dbReference>
<feature type="repeat" description="NHL" evidence="2">
    <location>
        <begin position="352"/>
        <end position="383"/>
    </location>
</feature>
<dbReference type="GO" id="GO:0008270">
    <property type="term" value="F:zinc ion binding"/>
    <property type="evidence" value="ECO:0007669"/>
    <property type="project" value="UniProtKB-KW"/>
</dbReference>
<dbReference type="CDD" id="cd05819">
    <property type="entry name" value="NHL"/>
    <property type="match status" value="1"/>
</dbReference>
<feature type="repeat" description="NHL" evidence="2">
    <location>
        <begin position="147"/>
        <end position="183"/>
    </location>
</feature>
<evidence type="ECO:0000256" key="2">
    <source>
        <dbReference type="PROSITE-ProRule" id="PRU00504"/>
    </source>
</evidence>
<evidence type="ECO:0000256" key="1">
    <source>
        <dbReference type="ARBA" id="ARBA00022737"/>
    </source>
</evidence>
<accession>A0A4R6ITL2</accession>
<dbReference type="Gene3D" id="2.120.10.30">
    <property type="entry name" value="TolB, C-terminal domain"/>
    <property type="match status" value="2"/>
</dbReference>
<dbReference type="Proteomes" id="UP000295741">
    <property type="component" value="Unassembled WGS sequence"/>
</dbReference>
<name>A0A4R6ITL2_9BACT</name>
<dbReference type="PANTHER" id="PTHR24104">
    <property type="entry name" value="E3 UBIQUITIN-PROTEIN LIGASE NHLRC1-RELATED"/>
    <property type="match status" value="1"/>
</dbReference>
<dbReference type="PANTHER" id="PTHR24104:SF25">
    <property type="entry name" value="PROTEIN LIN-41"/>
    <property type="match status" value="1"/>
</dbReference>
<keyword evidence="4" id="KW-1185">Reference proteome</keyword>
<organism evidence="3 4">
    <name type="scientific">Sediminibacterium goheungense</name>
    <dbReference type="NCBI Taxonomy" id="1086393"/>
    <lineage>
        <taxon>Bacteria</taxon>
        <taxon>Pseudomonadati</taxon>
        <taxon>Bacteroidota</taxon>
        <taxon>Chitinophagia</taxon>
        <taxon>Chitinophagales</taxon>
        <taxon>Chitinophagaceae</taxon>
        <taxon>Sediminibacterium</taxon>
    </lineage>
</organism>